<dbReference type="GeneID" id="30036469"/>
<dbReference type="InterPro" id="IPR036322">
    <property type="entry name" value="WD40_repeat_dom_sf"/>
</dbReference>
<evidence type="ECO:0000256" key="5">
    <source>
        <dbReference type="PROSITE-ProRule" id="PRU00221"/>
    </source>
</evidence>
<dbReference type="GO" id="GO:0008380">
    <property type="term" value="P:RNA splicing"/>
    <property type="evidence" value="ECO:0007669"/>
    <property type="project" value="UniProtKB-KW"/>
</dbReference>
<keyword evidence="4" id="KW-0508">mRNA splicing</keyword>
<dbReference type="SUPFAM" id="SSF50978">
    <property type="entry name" value="WD40 repeat-like"/>
    <property type="match status" value="1"/>
</dbReference>
<dbReference type="PROSITE" id="PS50082">
    <property type="entry name" value="WD_REPEATS_2"/>
    <property type="match status" value="6"/>
</dbReference>
<dbReference type="GO" id="GO:0006397">
    <property type="term" value="P:mRNA processing"/>
    <property type="evidence" value="ECO:0007669"/>
    <property type="project" value="UniProtKB-KW"/>
</dbReference>
<evidence type="ECO:0000256" key="2">
    <source>
        <dbReference type="ARBA" id="ARBA00022664"/>
    </source>
</evidence>
<organism evidence="7 8">
    <name type="scientific">Sugiyamaella lignohabitans</name>
    <dbReference type="NCBI Taxonomy" id="796027"/>
    <lineage>
        <taxon>Eukaryota</taxon>
        <taxon>Fungi</taxon>
        <taxon>Dikarya</taxon>
        <taxon>Ascomycota</taxon>
        <taxon>Saccharomycotina</taxon>
        <taxon>Dipodascomycetes</taxon>
        <taxon>Dipodascales</taxon>
        <taxon>Trichomonascaceae</taxon>
        <taxon>Sugiyamaella</taxon>
    </lineage>
</organism>
<dbReference type="PROSITE" id="PS50294">
    <property type="entry name" value="WD_REPEATS_REGION"/>
    <property type="match status" value="6"/>
</dbReference>
<dbReference type="Proteomes" id="UP000189580">
    <property type="component" value="Chromosome c"/>
</dbReference>
<dbReference type="EMBL" id="CP014500">
    <property type="protein sequence ID" value="ANB11530.1"/>
    <property type="molecule type" value="Genomic_DNA"/>
</dbReference>
<keyword evidence="3" id="KW-0677">Repeat</keyword>
<dbReference type="InterPro" id="IPR019775">
    <property type="entry name" value="WD40_repeat_CS"/>
</dbReference>
<keyword evidence="2" id="KW-0507">mRNA processing</keyword>
<keyword evidence="1 5" id="KW-0853">WD repeat</keyword>
<dbReference type="GO" id="GO:0003723">
    <property type="term" value="F:RNA binding"/>
    <property type="evidence" value="ECO:0007669"/>
    <property type="project" value="TreeGrafter"/>
</dbReference>
<dbReference type="InterPro" id="IPR001680">
    <property type="entry name" value="WD40_rpt"/>
</dbReference>
<accession>A0A167CD32</accession>
<feature type="repeat" description="WD" evidence="5">
    <location>
        <begin position="126"/>
        <end position="168"/>
    </location>
</feature>
<dbReference type="PRINTS" id="PR00320">
    <property type="entry name" value="GPROTEINBRPT"/>
</dbReference>
<evidence type="ECO:0000313" key="7">
    <source>
        <dbReference type="EMBL" id="ANB11530.1"/>
    </source>
</evidence>
<dbReference type="InterPro" id="IPR052234">
    <property type="entry name" value="U5_snRNP_Component"/>
</dbReference>
<feature type="repeat" description="WD" evidence="5">
    <location>
        <begin position="274"/>
        <end position="303"/>
    </location>
</feature>
<evidence type="ECO:0000256" key="3">
    <source>
        <dbReference type="ARBA" id="ARBA00022737"/>
    </source>
</evidence>
<dbReference type="AlphaFoldDB" id="A0A167CD32"/>
<proteinExistence type="predicted"/>
<dbReference type="GO" id="GO:0071013">
    <property type="term" value="C:catalytic step 2 spliceosome"/>
    <property type="evidence" value="ECO:0007669"/>
    <property type="project" value="TreeGrafter"/>
</dbReference>
<dbReference type="PANTHER" id="PTHR44006:SF1">
    <property type="entry name" value="U5 SMALL NUCLEAR RIBONUCLEOPROTEIN 40 KDA PROTEIN"/>
    <property type="match status" value="1"/>
</dbReference>
<dbReference type="InterPro" id="IPR015943">
    <property type="entry name" value="WD40/YVTN_repeat-like_dom_sf"/>
</dbReference>
<dbReference type="SMART" id="SM00320">
    <property type="entry name" value="WD40"/>
    <property type="match status" value="7"/>
</dbReference>
<evidence type="ECO:0000313" key="8">
    <source>
        <dbReference type="Proteomes" id="UP000189580"/>
    </source>
</evidence>
<dbReference type="InterPro" id="IPR020472">
    <property type="entry name" value="WD40_PAC1"/>
</dbReference>
<keyword evidence="8" id="KW-1185">Reference proteome</keyword>
<dbReference type="OrthoDB" id="1068471at2759"/>
<evidence type="ECO:0000256" key="4">
    <source>
        <dbReference type="ARBA" id="ARBA00023187"/>
    </source>
</evidence>
<dbReference type="PANTHER" id="PTHR44006">
    <property type="entry name" value="U5 SMALL NUCLEAR RIBONUCLEOPROTEIN 40 KDA PROTEIN"/>
    <property type="match status" value="1"/>
</dbReference>
<dbReference type="Gene3D" id="2.130.10.10">
    <property type="entry name" value="YVTN repeat-like/Quinoprotein amine dehydrogenase"/>
    <property type="match status" value="1"/>
</dbReference>
<evidence type="ECO:0000256" key="1">
    <source>
        <dbReference type="ARBA" id="ARBA00022574"/>
    </source>
</evidence>
<feature type="repeat" description="WD" evidence="5">
    <location>
        <begin position="304"/>
        <end position="338"/>
    </location>
</feature>
<evidence type="ECO:0000256" key="6">
    <source>
        <dbReference type="SAM" id="MobiDB-lite"/>
    </source>
</evidence>
<dbReference type="Pfam" id="PF00400">
    <property type="entry name" value="WD40"/>
    <property type="match status" value="6"/>
</dbReference>
<protein>
    <submittedName>
        <fullName evidence="7">Guanine nucleotide-binding protein subunit beta</fullName>
    </submittedName>
</protein>
<feature type="repeat" description="WD" evidence="5">
    <location>
        <begin position="219"/>
        <end position="247"/>
    </location>
</feature>
<dbReference type="KEGG" id="slb:AWJ20_4347"/>
<feature type="region of interest" description="Disordered" evidence="6">
    <location>
        <begin position="1"/>
        <end position="24"/>
    </location>
</feature>
<sequence>MSVVKRPRVESAGSGSLIAGGGVDGRTEQITSSLSSPNVQLSGHEAEVLAVQFDATGSFIASGSADKSILLWNSAGENENYGVINGHKGAVLDIRWSRDSSQLFSCSTDLSLGVWDVESGSRLLKQVGHDDIINSIDIIKRGTELVISGSDDGTIGIWDPRQKESVSYIQTEFPILAVAATSVGDQVFSAGVEGTIHSWDYRYPSAPVYTLPGHGETNITGLAVSPDDQQLVSNGMDNTVRTWNVRSFTSDNRTLQVYDGAPHGIEQNLLRARWSPDGSRIAAGSADRTVVIWDVPSRRILYKLPGHIGSVNDVCFSPTEPVIASASSDRSVILGEVN</sequence>
<dbReference type="RefSeq" id="XP_018734007.1">
    <property type="nucleotide sequence ID" value="XM_018881414.1"/>
</dbReference>
<name>A0A167CD32_9ASCO</name>
<dbReference type="GO" id="GO:0071014">
    <property type="term" value="C:post-mRNA release spliceosomal complex"/>
    <property type="evidence" value="ECO:0007669"/>
    <property type="project" value="EnsemblFungi"/>
</dbReference>
<dbReference type="GO" id="GO:0005682">
    <property type="term" value="C:U5 snRNP"/>
    <property type="evidence" value="ECO:0007669"/>
    <property type="project" value="EnsemblFungi"/>
</dbReference>
<dbReference type="PROSITE" id="PS00678">
    <property type="entry name" value="WD_REPEATS_1"/>
    <property type="match status" value="2"/>
</dbReference>
<feature type="repeat" description="WD" evidence="5">
    <location>
        <begin position="41"/>
        <end position="73"/>
    </location>
</feature>
<feature type="repeat" description="WD" evidence="5">
    <location>
        <begin position="84"/>
        <end position="125"/>
    </location>
</feature>
<gene>
    <name evidence="7" type="primary">ASC1</name>
    <name evidence="7" type="ORF">AWJ20_4347</name>
</gene>
<reference evidence="7 8" key="1">
    <citation type="submission" date="2016-02" db="EMBL/GenBank/DDBJ databases">
        <title>Complete genome sequence and transcriptome regulation of the pentose utilising yeast Sugiyamaella lignohabitans.</title>
        <authorList>
            <person name="Bellasio M."/>
            <person name="Peymann A."/>
            <person name="Valli M."/>
            <person name="Sipitzky M."/>
            <person name="Graf A."/>
            <person name="Sauer M."/>
            <person name="Marx H."/>
            <person name="Mattanovich D."/>
        </authorList>
    </citation>
    <scope>NUCLEOTIDE SEQUENCE [LARGE SCALE GENOMIC DNA]</scope>
    <source>
        <strain evidence="7 8">CBS 10342</strain>
    </source>
</reference>
<dbReference type="CDD" id="cd00200">
    <property type="entry name" value="WD40"/>
    <property type="match status" value="1"/>
</dbReference>